<protein>
    <submittedName>
        <fullName evidence="2">Uncharacterized protein</fullName>
    </submittedName>
</protein>
<reference evidence="3" key="1">
    <citation type="submission" date="2016-11" db="EMBL/GenBank/DDBJ databases">
        <title>Comparative genomic and phenotypic analysis of Granulibacter bethesdensis clinical isolates from patients with chronic granulomatous disease.</title>
        <authorList>
            <person name="Zarember K.A."/>
            <person name="Porcella S.F."/>
            <person name="Chu J."/>
            <person name="Ding L."/>
            <person name="Dahlstrom E."/>
            <person name="Barbian K."/>
            <person name="Martens C."/>
            <person name="Sykora L."/>
            <person name="Kramer S."/>
            <person name="Pettinato A.M."/>
            <person name="Hong H."/>
            <person name="Wald G."/>
            <person name="Berg L.J."/>
            <person name="Rogge L.S."/>
            <person name="Greenberg D.E."/>
            <person name="Falcone E.L."/>
            <person name="Neves J.F."/>
            <person name="Simoes M.J."/>
            <person name="Casal M."/>
            <person name="Rodriguez-Lopez F.C."/>
            <person name="Zelazny A."/>
            <person name="Gallin J.I."/>
            <person name="Holland S.M."/>
        </authorList>
    </citation>
    <scope>NUCLEOTIDE SEQUENCE [LARGE SCALE GENOMIC DNA]</scope>
    <source>
        <strain evidence="3">NIH9.1</strain>
    </source>
</reference>
<evidence type="ECO:0000313" key="3">
    <source>
        <dbReference type="Proteomes" id="UP000182373"/>
    </source>
</evidence>
<organism evidence="2 3">
    <name type="scientific">Granulibacter bethesdensis</name>
    <dbReference type="NCBI Taxonomy" id="364410"/>
    <lineage>
        <taxon>Bacteria</taxon>
        <taxon>Pseudomonadati</taxon>
        <taxon>Pseudomonadota</taxon>
        <taxon>Alphaproteobacteria</taxon>
        <taxon>Acetobacterales</taxon>
        <taxon>Acetobacteraceae</taxon>
        <taxon>Granulibacter</taxon>
    </lineage>
</organism>
<dbReference type="EMBL" id="CP018191">
    <property type="protein sequence ID" value="APH54854.1"/>
    <property type="molecule type" value="Genomic_DNA"/>
</dbReference>
<sequence length="77" mass="8908">MPHRALQRAPFRSLRRSCHWATSRKRNEISLEAGQKGRVFGMGTDRSIQGQAEMRRRPGRKSASRLLPHQPLFNGRK</sequence>
<evidence type="ECO:0000313" key="2">
    <source>
        <dbReference type="EMBL" id="APH54854.1"/>
    </source>
</evidence>
<gene>
    <name evidence="2" type="ORF">GbCGDNIH9_8589</name>
</gene>
<proteinExistence type="predicted"/>
<accession>A0AAC9KAV8</accession>
<name>A0AAC9KAV8_9PROT</name>
<evidence type="ECO:0000256" key="1">
    <source>
        <dbReference type="SAM" id="MobiDB-lite"/>
    </source>
</evidence>
<dbReference type="AlphaFoldDB" id="A0AAC9KAV8"/>
<feature type="region of interest" description="Disordered" evidence="1">
    <location>
        <begin position="29"/>
        <end position="77"/>
    </location>
</feature>
<dbReference type="Proteomes" id="UP000182373">
    <property type="component" value="Chromosome"/>
</dbReference>